<dbReference type="Gene3D" id="1.20.920.10">
    <property type="entry name" value="Bromodomain-like"/>
    <property type="match status" value="1"/>
</dbReference>
<evidence type="ECO:0000256" key="1">
    <source>
        <dbReference type="ARBA" id="ARBA00023117"/>
    </source>
</evidence>
<dbReference type="GO" id="GO:0005737">
    <property type="term" value="C:cytoplasm"/>
    <property type="evidence" value="ECO:0007669"/>
    <property type="project" value="TreeGrafter"/>
</dbReference>
<dbReference type="GO" id="GO:0004674">
    <property type="term" value="F:protein serine/threonine kinase activity"/>
    <property type="evidence" value="ECO:0007669"/>
    <property type="project" value="TreeGrafter"/>
</dbReference>
<dbReference type="GO" id="GO:0044773">
    <property type="term" value="P:mitotic DNA damage checkpoint signaling"/>
    <property type="evidence" value="ECO:0007669"/>
    <property type="project" value="TreeGrafter"/>
</dbReference>
<feature type="compositionally biased region" description="Basic residues" evidence="3">
    <location>
        <begin position="978"/>
        <end position="989"/>
    </location>
</feature>
<feature type="compositionally biased region" description="Basic and acidic residues" evidence="3">
    <location>
        <begin position="15"/>
        <end position="33"/>
    </location>
</feature>
<dbReference type="InterPro" id="IPR036427">
    <property type="entry name" value="Bromodomain-like_sf"/>
</dbReference>
<dbReference type="InterPro" id="IPR000719">
    <property type="entry name" value="Prot_kinase_dom"/>
</dbReference>
<sequence>MTLPRPQLRLHLAKRKPESPKPCERDDKDPMKPELDLVNLQKLTIMVLRSLGVTMALEELPAVDIDESFPTDAEQVLPPTAMQLITKMILGTSGDKDVAQTVGSQICNGDLVALQRMIVAALKTKNIVIHTIQSSSCNGNGTTPAPTATQANIARASGPVKQGNKTIYDLSTATYHTPNHVTRLFLRLYRFILNTLLSTPHCWPFIQPVPTSAVFYHQEVRYPMDLSTIEHNIWSGLYTRFAKFEQDMQLIWKNAKAFHGSVGTIPKHAENLELLFYKVVLDIKKQVGKSGTTDFRFDVSDSLPEEGDFAYPPMSQVFSKQTIVYGIAAMSPFEDKAKKPKGLTNDKQLYLQLNGPFFQALEEMKQDPFGNHPPVPRFYIAKNRTLLRQVRAHGVLAIFYNTRTTRVRSKHYKIITDVVLTYPASTLHDIDQTDDFAARGWMHLRPLRLIEQLEFHVNEVIERDYFRRMYATSKLMITDDPPHHHHQHHHQPHGFPQPYQQPAPPAPPATSAKLLQSNASKLETKRMLKKMPGHPKTASPVFKKEPHRSSTSSPLSTPEDRQPSSTLSPDSFASTPQSPLQPLKSSPMAISPSNKPESEMLHEVWQRLLERCETKGAHIVNVQQKYEGLHWAAPDSEGFFKQVYFLQDVVVQTFRQMTMHQRITEVACLMKLRNLPHMAQLCEILHNDNGDIVGLSMERYQTTLKQYTHAHSHHRLSAYQKYHVIHQMLVCMKTIHAAGLAHRDLSEVNIMVNNVEGELEDGSSNICLYLIDFGKAVFCEKADVQQWFVDVPRGLGEYDGDIVPETKEELDEWCDKLPWIKAKPDHGYRMYRSIQTLPKSRTDTQVLKHLIHPKAEDMYSIGVMIWKIFTETEPWRGILDTDLQGLRYIAEDDYRIQRALEHEVQGELSRKLLLMLLKRNPQDRATADQLLNWIEQEDVHTGLLSEWKMYSSETRATRKSKTMYGFDESDTFTSTAKRPSKKSKAKVRKNGTAASSTTASSATSDMMQTD</sequence>
<feature type="compositionally biased region" description="Pro residues" evidence="3">
    <location>
        <begin position="499"/>
        <end position="508"/>
    </location>
</feature>
<evidence type="ECO:0000313" key="7">
    <source>
        <dbReference type="Proteomes" id="UP000242146"/>
    </source>
</evidence>
<gene>
    <name evidence="6" type="ORF">DM01DRAFT_297403</name>
</gene>
<organism evidence="6 7">
    <name type="scientific">Hesseltinella vesiculosa</name>
    <dbReference type="NCBI Taxonomy" id="101127"/>
    <lineage>
        <taxon>Eukaryota</taxon>
        <taxon>Fungi</taxon>
        <taxon>Fungi incertae sedis</taxon>
        <taxon>Mucoromycota</taxon>
        <taxon>Mucoromycotina</taxon>
        <taxon>Mucoromycetes</taxon>
        <taxon>Mucorales</taxon>
        <taxon>Cunninghamellaceae</taxon>
        <taxon>Hesseltinella</taxon>
    </lineage>
</organism>
<keyword evidence="6" id="KW-0808">Transferase</keyword>
<dbReference type="GO" id="GO:0006325">
    <property type="term" value="P:chromatin organization"/>
    <property type="evidence" value="ECO:0007669"/>
    <property type="project" value="UniProtKB-ARBA"/>
</dbReference>
<evidence type="ECO:0000313" key="6">
    <source>
        <dbReference type="EMBL" id="ORX46516.1"/>
    </source>
</evidence>
<feature type="domain" description="Protein kinase" evidence="4">
    <location>
        <begin position="626"/>
        <end position="943"/>
    </location>
</feature>
<feature type="compositionally biased region" description="Polar residues" evidence="3">
    <location>
        <begin position="563"/>
        <end position="573"/>
    </location>
</feature>
<dbReference type="PROSITE" id="PS50014">
    <property type="entry name" value="BROMODOMAIN_2"/>
    <property type="match status" value="1"/>
</dbReference>
<dbReference type="EMBL" id="MCGT01000037">
    <property type="protein sequence ID" value="ORX46516.1"/>
    <property type="molecule type" value="Genomic_DNA"/>
</dbReference>
<feature type="region of interest" description="Disordered" evidence="3">
    <location>
        <begin position="477"/>
        <end position="512"/>
    </location>
</feature>
<dbReference type="PANTHER" id="PTHR44167:SF24">
    <property type="entry name" value="SERINE_THREONINE-PROTEIN KINASE CHK2"/>
    <property type="match status" value="1"/>
</dbReference>
<dbReference type="Pfam" id="PF00069">
    <property type="entry name" value="Pkinase"/>
    <property type="match status" value="1"/>
</dbReference>
<feature type="compositionally biased region" description="Low complexity" evidence="3">
    <location>
        <begin position="574"/>
        <end position="587"/>
    </location>
</feature>
<feature type="domain" description="Bromo" evidence="5">
    <location>
        <begin position="197"/>
        <end position="266"/>
    </location>
</feature>
<dbReference type="PROSITE" id="PS50011">
    <property type="entry name" value="PROTEIN_KINASE_DOM"/>
    <property type="match status" value="1"/>
</dbReference>
<comment type="caution">
    <text evidence="6">The sequence shown here is derived from an EMBL/GenBank/DDBJ whole genome shotgun (WGS) entry which is preliminary data.</text>
</comment>
<dbReference type="AlphaFoldDB" id="A0A1X2G6Q8"/>
<evidence type="ECO:0000259" key="5">
    <source>
        <dbReference type="PROSITE" id="PS50014"/>
    </source>
</evidence>
<evidence type="ECO:0000256" key="2">
    <source>
        <dbReference type="PROSITE-ProRule" id="PRU00035"/>
    </source>
</evidence>
<dbReference type="SMART" id="SM00220">
    <property type="entry name" value="S_TKc"/>
    <property type="match status" value="1"/>
</dbReference>
<dbReference type="SUPFAM" id="SSF47370">
    <property type="entry name" value="Bromodomain"/>
    <property type="match status" value="1"/>
</dbReference>
<dbReference type="SMART" id="SM00297">
    <property type="entry name" value="BROMO"/>
    <property type="match status" value="1"/>
</dbReference>
<dbReference type="InterPro" id="IPR011009">
    <property type="entry name" value="Kinase-like_dom_sf"/>
</dbReference>
<feature type="region of interest" description="Disordered" evidence="3">
    <location>
        <begin position="530"/>
        <end position="597"/>
    </location>
</feature>
<reference evidence="6 7" key="1">
    <citation type="submission" date="2016-07" db="EMBL/GenBank/DDBJ databases">
        <title>Pervasive Adenine N6-methylation of Active Genes in Fungi.</title>
        <authorList>
            <consortium name="DOE Joint Genome Institute"/>
            <person name="Mondo S.J."/>
            <person name="Dannebaum R.O."/>
            <person name="Kuo R.C."/>
            <person name="Labutti K."/>
            <person name="Haridas S."/>
            <person name="Kuo A."/>
            <person name="Salamov A."/>
            <person name="Ahrendt S.R."/>
            <person name="Lipzen A."/>
            <person name="Sullivan W."/>
            <person name="Andreopoulos W.B."/>
            <person name="Clum A."/>
            <person name="Lindquist E."/>
            <person name="Daum C."/>
            <person name="Ramamoorthy G.K."/>
            <person name="Gryganskyi A."/>
            <person name="Culley D."/>
            <person name="Magnuson J.K."/>
            <person name="James T.Y."/>
            <person name="O'Malley M.A."/>
            <person name="Stajich J.E."/>
            <person name="Spatafora J.W."/>
            <person name="Visel A."/>
            <person name="Grigoriev I.V."/>
        </authorList>
    </citation>
    <scope>NUCLEOTIDE SEQUENCE [LARGE SCALE GENOMIC DNA]</scope>
    <source>
        <strain evidence="6 7">NRRL 3301</strain>
    </source>
</reference>
<protein>
    <submittedName>
        <fullName evidence="6">Kinase-like protein</fullName>
    </submittedName>
</protein>
<dbReference type="Pfam" id="PF00439">
    <property type="entry name" value="Bromodomain"/>
    <property type="match status" value="1"/>
</dbReference>
<dbReference type="STRING" id="101127.A0A1X2G6Q8"/>
<feature type="region of interest" description="Disordered" evidence="3">
    <location>
        <begin position="1"/>
        <end position="33"/>
    </location>
</feature>
<keyword evidence="1 2" id="KW-0103">Bromodomain</keyword>
<accession>A0A1X2G6Q8</accession>
<dbReference type="PANTHER" id="PTHR44167">
    <property type="entry name" value="OVARIAN-SPECIFIC SERINE/THREONINE-PROTEIN KINASE LOK-RELATED"/>
    <property type="match status" value="1"/>
</dbReference>
<keyword evidence="6" id="KW-0418">Kinase</keyword>
<name>A0A1X2G6Q8_9FUNG</name>
<keyword evidence="7" id="KW-1185">Reference proteome</keyword>
<feature type="compositionally biased region" description="Low complexity" evidence="3">
    <location>
        <begin position="992"/>
        <end position="1004"/>
    </location>
</feature>
<dbReference type="Gene3D" id="1.10.510.10">
    <property type="entry name" value="Transferase(Phosphotransferase) domain 1"/>
    <property type="match status" value="1"/>
</dbReference>
<feature type="region of interest" description="Disordered" evidence="3">
    <location>
        <begin position="968"/>
        <end position="1010"/>
    </location>
</feature>
<dbReference type="InterPro" id="IPR001487">
    <property type="entry name" value="Bromodomain"/>
</dbReference>
<dbReference type="GO" id="GO:0005524">
    <property type="term" value="F:ATP binding"/>
    <property type="evidence" value="ECO:0007669"/>
    <property type="project" value="InterPro"/>
</dbReference>
<dbReference type="Proteomes" id="UP000242146">
    <property type="component" value="Unassembled WGS sequence"/>
</dbReference>
<dbReference type="GO" id="GO:0005634">
    <property type="term" value="C:nucleus"/>
    <property type="evidence" value="ECO:0007669"/>
    <property type="project" value="TreeGrafter"/>
</dbReference>
<proteinExistence type="predicted"/>
<evidence type="ECO:0000259" key="4">
    <source>
        <dbReference type="PROSITE" id="PS50011"/>
    </source>
</evidence>
<dbReference type="OrthoDB" id="4062651at2759"/>
<dbReference type="SUPFAM" id="SSF56112">
    <property type="entry name" value="Protein kinase-like (PK-like)"/>
    <property type="match status" value="1"/>
</dbReference>
<feature type="compositionally biased region" description="Basic residues" evidence="3">
    <location>
        <begin position="483"/>
        <end position="492"/>
    </location>
</feature>
<dbReference type="CDD" id="cd04369">
    <property type="entry name" value="Bromodomain"/>
    <property type="match status" value="1"/>
</dbReference>
<evidence type="ECO:0000256" key="3">
    <source>
        <dbReference type="SAM" id="MobiDB-lite"/>
    </source>
</evidence>